<dbReference type="eggNOG" id="COG1808">
    <property type="taxonomic scope" value="Bacteria"/>
</dbReference>
<dbReference type="PANTHER" id="PTHR20992:SF9">
    <property type="entry name" value="AT15442P-RELATED"/>
    <property type="match status" value="1"/>
</dbReference>
<sequence>MWHIISEEEQYEYIREQTGSLHEAYSLQYLVFEETIQLPQESRVLLFLPDAHIKKLLPHLIDQHCVVSVLPHPEAREAALSLGVHASLEKEINHIQNAPDPITMDILYCNDIPVFNALIIGRGFPTSSNNSKTKLQLSHLFRLFNSIPFQVNIAISDDKELTTAATGVIISQHRKSTILSRLILEDSTINDDRMFLFIIAPRSIGDICRVILRSFLQKNRLPSFGGIIKSTKATLSFPQGEREFTLDKESYREKSLSLRVEAQAIRMIPGSGFDRNMLAQSEGTNVYKVQNLPSPEVAQALSTHRLPLIRRASTDEFRDLFQILRNNATLHTPYIVLIVLSTLLATLGLFTNSVPVVIGAMILAPLMGPIISLSMGVLRQDKKLTLSSVTTIGSSVCMSLGAATLLTYFMPLSTPGTEILSRTHPTLLDLGIAAISGCAGAYAHAREDLAKTLAGVAIAVALIPPLAVTGIGIGWGRFDIFGGAALLFTTNLAGITLAAALTFLVLGFSPIKRSLRGMAVSLTVVALLSIPLAMSFHHTVSTQRMIRNLEKKTFSVGMLRNVQVETNTPLTLSFRLVHHTPPTADDLSYLQNSLEEILHTPLSIEVTPTISPLKEH</sequence>
<feature type="transmembrane region" description="Helical" evidence="1">
    <location>
        <begin position="328"/>
        <end position="350"/>
    </location>
</feature>
<dbReference type="Proteomes" id="UP000017148">
    <property type="component" value="Unassembled WGS sequence"/>
</dbReference>
<reference evidence="2 3" key="1">
    <citation type="journal article" date="2013" name="Environ. Microbiol.">
        <title>Genome analysis of Chitinivibrio alkaliphilus gen. nov., sp. nov., a novel extremely haloalkaliphilic anaerobic chitinolytic bacterium from the candidate phylum Termite Group 3.</title>
        <authorList>
            <person name="Sorokin D.Y."/>
            <person name="Gumerov V.M."/>
            <person name="Rakitin A.L."/>
            <person name="Beletsky A.V."/>
            <person name="Damste J.S."/>
            <person name="Muyzer G."/>
            <person name="Mardanov A.V."/>
            <person name="Ravin N.V."/>
        </authorList>
    </citation>
    <scope>NUCLEOTIDE SEQUENCE [LARGE SCALE GENOMIC DNA]</scope>
    <source>
        <strain evidence="2 3">ACht1</strain>
    </source>
</reference>
<keyword evidence="1" id="KW-0472">Membrane</keyword>
<feature type="transmembrane region" description="Helical" evidence="1">
    <location>
        <begin position="518"/>
        <end position="537"/>
    </location>
</feature>
<evidence type="ECO:0000313" key="2">
    <source>
        <dbReference type="EMBL" id="ERP38743.1"/>
    </source>
</evidence>
<accession>U7DAZ6</accession>
<feature type="transmembrane region" description="Helical" evidence="1">
    <location>
        <begin position="481"/>
        <end position="506"/>
    </location>
</feature>
<protein>
    <recommendedName>
        <fullName evidence="4">TIGR00341 family protein</fullName>
    </recommendedName>
</protein>
<feature type="transmembrane region" description="Helical" evidence="1">
    <location>
        <begin position="385"/>
        <end position="406"/>
    </location>
</feature>
<dbReference type="NCBIfam" id="TIGR00341">
    <property type="entry name" value="TIGR00341 family protein"/>
    <property type="match status" value="1"/>
</dbReference>
<dbReference type="STRING" id="1313304.CALK_0762"/>
<feature type="transmembrane region" description="Helical" evidence="1">
    <location>
        <begin position="426"/>
        <end position="445"/>
    </location>
</feature>
<dbReference type="PANTHER" id="PTHR20992">
    <property type="entry name" value="AT15442P-RELATED"/>
    <property type="match status" value="1"/>
</dbReference>
<keyword evidence="1" id="KW-0812">Transmembrane</keyword>
<keyword evidence="1" id="KW-1133">Transmembrane helix</keyword>
<evidence type="ECO:0008006" key="4">
    <source>
        <dbReference type="Google" id="ProtNLM"/>
    </source>
</evidence>
<comment type="caution">
    <text evidence="2">The sequence shown here is derived from an EMBL/GenBank/DDBJ whole genome shotgun (WGS) entry which is preliminary data.</text>
</comment>
<feature type="transmembrane region" description="Helical" evidence="1">
    <location>
        <begin position="356"/>
        <end position="378"/>
    </location>
</feature>
<proteinExistence type="predicted"/>
<dbReference type="Pfam" id="PF04087">
    <property type="entry name" value="DUF389"/>
    <property type="match status" value="1"/>
</dbReference>
<evidence type="ECO:0000256" key="1">
    <source>
        <dbReference type="SAM" id="Phobius"/>
    </source>
</evidence>
<dbReference type="AlphaFoldDB" id="U7DAZ6"/>
<name>U7DAZ6_9BACT</name>
<dbReference type="PATRIC" id="fig|1313304.3.peg.731"/>
<dbReference type="InterPro" id="IPR005240">
    <property type="entry name" value="DUF389"/>
</dbReference>
<dbReference type="EMBL" id="ASJR01000005">
    <property type="protein sequence ID" value="ERP38743.1"/>
    <property type="molecule type" value="Genomic_DNA"/>
</dbReference>
<dbReference type="OrthoDB" id="9790659at2"/>
<keyword evidence="3" id="KW-1185">Reference proteome</keyword>
<feature type="transmembrane region" description="Helical" evidence="1">
    <location>
        <begin position="452"/>
        <end position="475"/>
    </location>
</feature>
<evidence type="ECO:0000313" key="3">
    <source>
        <dbReference type="Proteomes" id="UP000017148"/>
    </source>
</evidence>
<dbReference type="InterPro" id="IPR016064">
    <property type="entry name" value="NAD/diacylglycerol_kinase_sf"/>
</dbReference>
<dbReference type="RefSeq" id="WP_022636278.1">
    <property type="nucleotide sequence ID" value="NZ_ASJR01000005.1"/>
</dbReference>
<gene>
    <name evidence="2" type="ORF">CALK_0762</name>
</gene>
<organism evidence="2 3">
    <name type="scientific">Chitinivibrio alkaliphilus ACht1</name>
    <dbReference type="NCBI Taxonomy" id="1313304"/>
    <lineage>
        <taxon>Bacteria</taxon>
        <taxon>Pseudomonadati</taxon>
        <taxon>Fibrobacterota</taxon>
        <taxon>Chitinivibrionia</taxon>
        <taxon>Chitinivibrionales</taxon>
        <taxon>Chitinivibrionaceae</taxon>
        <taxon>Chitinivibrio</taxon>
    </lineage>
</organism>
<dbReference type="SUPFAM" id="SSF111331">
    <property type="entry name" value="NAD kinase/diacylglycerol kinase-like"/>
    <property type="match status" value="1"/>
</dbReference>